<accession>A0A6A5XUT3</accession>
<dbReference type="InterPro" id="IPR051091">
    <property type="entry name" value="O-Glucosyltr/Glycosyltrsf_90"/>
</dbReference>
<proteinExistence type="predicted"/>
<keyword evidence="3" id="KW-1185">Reference proteome</keyword>
<dbReference type="GeneID" id="54289416"/>
<organism evidence="2 3">
    <name type="scientific">Aaosphaeria arxii CBS 175.79</name>
    <dbReference type="NCBI Taxonomy" id="1450172"/>
    <lineage>
        <taxon>Eukaryota</taxon>
        <taxon>Fungi</taxon>
        <taxon>Dikarya</taxon>
        <taxon>Ascomycota</taxon>
        <taxon>Pezizomycotina</taxon>
        <taxon>Dothideomycetes</taxon>
        <taxon>Pleosporomycetidae</taxon>
        <taxon>Pleosporales</taxon>
        <taxon>Pleosporales incertae sedis</taxon>
        <taxon>Aaosphaeria</taxon>
    </lineage>
</organism>
<dbReference type="Proteomes" id="UP000799778">
    <property type="component" value="Unassembled WGS sequence"/>
</dbReference>
<dbReference type="PANTHER" id="PTHR12203">
    <property type="entry name" value="KDEL LYS-ASP-GLU-LEU CONTAINING - RELATED"/>
    <property type="match status" value="1"/>
</dbReference>
<gene>
    <name evidence="2" type="ORF">BU24DRAFT_462549</name>
</gene>
<evidence type="ECO:0000313" key="3">
    <source>
        <dbReference type="Proteomes" id="UP000799778"/>
    </source>
</evidence>
<dbReference type="InterPro" id="IPR006598">
    <property type="entry name" value="CAP10"/>
</dbReference>
<dbReference type="SMART" id="SM00672">
    <property type="entry name" value="CAP10"/>
    <property type="match status" value="1"/>
</dbReference>
<evidence type="ECO:0000313" key="2">
    <source>
        <dbReference type="EMBL" id="KAF2016390.1"/>
    </source>
</evidence>
<dbReference type="AlphaFoldDB" id="A0A6A5XUT3"/>
<name>A0A6A5XUT3_9PLEO</name>
<dbReference type="Pfam" id="PF05686">
    <property type="entry name" value="Glyco_transf_90"/>
    <property type="match status" value="1"/>
</dbReference>
<sequence length="462" mass="52142">MSVLSRSITRTAVLSTLVFVLCAIVLFSADSRDHQRAHHGRQSHRHAVSSAKSSQAEKALERMDLTEAQCNNAFPSLNIPIQDSVARGKFVFNVSDPEYKGLVQGRIRNNQLYVLSVAPDTVPDILHQRTAILQQIHRALLTAPERVPDTHFAFVINDSPKNNSWTFARENKNSSSYNTWLMPHFGFWSWERDGLGTMDDIMQRIDDIERVRVWDEKLAKPVWRGTVWFNPLAYPNLRKDLVKQAGGKAWANVQALRKSSAGDNGLKIEDFCKHKYVVYTEGVTYSGRLPYHQACESVLLTAPLTYLTTTAYWIKPINADVLFSSFGYREASRAKPNVVPLLPTVKDWREANAIYIAPDSSNLESTIALLEKNPDVAKRIARSQRSTAVERGFLRPAAEVCYWRALIRGWASVAEIEGGGWGEDVGERFETWIVKQVVASQESGRGRTRWDSKHTKGTQLVS</sequence>
<dbReference type="PANTHER" id="PTHR12203:SF63">
    <property type="entry name" value="GLYCOSYL TRANSFERASE CAP10 DOMAIN-CONTAINING PROTEIN"/>
    <property type="match status" value="1"/>
</dbReference>
<dbReference type="RefSeq" id="XP_033384729.1">
    <property type="nucleotide sequence ID" value="XM_033532019.1"/>
</dbReference>
<evidence type="ECO:0000259" key="1">
    <source>
        <dbReference type="SMART" id="SM00672"/>
    </source>
</evidence>
<dbReference type="EMBL" id="ML978069">
    <property type="protein sequence ID" value="KAF2016390.1"/>
    <property type="molecule type" value="Genomic_DNA"/>
</dbReference>
<feature type="domain" description="Glycosyl transferase CAP10" evidence="1">
    <location>
        <begin position="146"/>
        <end position="417"/>
    </location>
</feature>
<reference evidence="2" key="1">
    <citation type="journal article" date="2020" name="Stud. Mycol.">
        <title>101 Dothideomycetes genomes: a test case for predicting lifestyles and emergence of pathogens.</title>
        <authorList>
            <person name="Haridas S."/>
            <person name="Albert R."/>
            <person name="Binder M."/>
            <person name="Bloem J."/>
            <person name="Labutti K."/>
            <person name="Salamov A."/>
            <person name="Andreopoulos B."/>
            <person name="Baker S."/>
            <person name="Barry K."/>
            <person name="Bills G."/>
            <person name="Bluhm B."/>
            <person name="Cannon C."/>
            <person name="Castanera R."/>
            <person name="Culley D."/>
            <person name="Daum C."/>
            <person name="Ezra D."/>
            <person name="Gonzalez J."/>
            <person name="Henrissat B."/>
            <person name="Kuo A."/>
            <person name="Liang C."/>
            <person name="Lipzen A."/>
            <person name="Lutzoni F."/>
            <person name="Magnuson J."/>
            <person name="Mondo S."/>
            <person name="Nolan M."/>
            <person name="Ohm R."/>
            <person name="Pangilinan J."/>
            <person name="Park H.-J."/>
            <person name="Ramirez L."/>
            <person name="Alfaro M."/>
            <person name="Sun H."/>
            <person name="Tritt A."/>
            <person name="Yoshinaga Y."/>
            <person name="Zwiers L.-H."/>
            <person name="Turgeon B."/>
            <person name="Goodwin S."/>
            <person name="Spatafora J."/>
            <person name="Crous P."/>
            <person name="Grigoriev I."/>
        </authorList>
    </citation>
    <scope>NUCLEOTIDE SEQUENCE</scope>
    <source>
        <strain evidence="2">CBS 175.79</strain>
    </source>
</reference>
<protein>
    <recommendedName>
        <fullName evidence="1">Glycosyl transferase CAP10 domain-containing protein</fullName>
    </recommendedName>
</protein>
<dbReference type="OrthoDB" id="202415at2759"/>